<gene>
    <name evidence="5" type="ORF">DSTB1V02_LOCUS13587</name>
</gene>
<keyword evidence="2" id="KW-0175">Coiled coil</keyword>
<feature type="region of interest" description="Disordered" evidence="3">
    <location>
        <begin position="1"/>
        <end position="28"/>
    </location>
</feature>
<dbReference type="AlphaFoldDB" id="A0A7R9AHH7"/>
<dbReference type="Gene3D" id="3.40.50.300">
    <property type="entry name" value="P-loop containing nucleotide triphosphate hydrolases"/>
    <property type="match status" value="1"/>
</dbReference>
<reference evidence="5" key="1">
    <citation type="submission" date="2020-11" db="EMBL/GenBank/DDBJ databases">
        <authorList>
            <person name="Tran Van P."/>
        </authorList>
    </citation>
    <scope>NUCLEOTIDE SEQUENCE</scope>
</reference>
<evidence type="ECO:0000256" key="3">
    <source>
        <dbReference type="SAM" id="MobiDB-lite"/>
    </source>
</evidence>
<evidence type="ECO:0000256" key="2">
    <source>
        <dbReference type="SAM" id="Coils"/>
    </source>
</evidence>
<evidence type="ECO:0000313" key="5">
    <source>
        <dbReference type="EMBL" id="CAD7253841.1"/>
    </source>
</evidence>
<accession>A0A7R9AHH7</accession>
<name>A0A7R9AHH7_9CRUS</name>
<protein>
    <recommendedName>
        <fullName evidence="4">Septin-type G domain-containing protein</fullName>
    </recommendedName>
</protein>
<comment type="similarity">
    <text evidence="1">Belongs to the TRAFAC class TrmE-Era-EngA-EngB-Septin-like GTPase superfamily. Septin GTPase family.</text>
</comment>
<sequence>MYEDSSESSDVKESGTSRRGRHGRHGTLKNVVGNAFGKSGKSYDRLAEMVREELAWKYEIPKDGKPRIYKLRKEKIVWNQDLKIAKYEVGAKTNKDVKEKVLMLVGATGAGKTTMINGIANYVYGVEWKDDFRLKLITERKTQTNEETSASSQTKQVSAYTLHWQKGSPIPYTLTIIDTPGFGDTEGLDVDRQMLTKVHAFFAACKPHGLDSLSGIGFVLPASVSRLTGAQKYIFDSVMEMFGKDMKEKFYVLISFTDGQRPKVLNTLKAANIPHDKSFQFNNSALFSGNEADEGFQYMFWIMGIQSYSTFLSDFQHSDPVPLKLTMEVLEDRHRLREIMEKLESEIPRGLNRLEEFRETYQSLQNSKDNLEKFKVTTTISESVALPDGVFAINCTRCSGRTCEHPSDVLDKDLKLSRCMRTRTTTSTPRCIRCNCAFQDHALQSWRYEEKVVTALRSEAEVRRQYAKEFKKHASKEQLMKKLAAEIRSCQMEVYSMITDAHQLMNILRDKALRPEPMTAVEYIDLLIQAERGEAKKGYAERIQHLEAAKRASELTEKILQGQHNPFPQLRDAIDDMGVDLMELTQQATESVDAADSLVETIRVYLKKINERLHDMSPLKEKMKQGRKKLMSLLRPSPKVEP</sequence>
<dbReference type="OrthoDB" id="2386367at2759"/>
<dbReference type="PANTHER" id="PTHR32046">
    <property type="entry name" value="G DOMAIN-CONTAINING PROTEIN"/>
    <property type="match status" value="1"/>
</dbReference>
<dbReference type="Proteomes" id="UP000677054">
    <property type="component" value="Unassembled WGS sequence"/>
</dbReference>
<dbReference type="Pfam" id="PF00735">
    <property type="entry name" value="Septin"/>
    <property type="match status" value="1"/>
</dbReference>
<dbReference type="EMBL" id="LR906355">
    <property type="protein sequence ID" value="CAD7253841.1"/>
    <property type="molecule type" value="Genomic_DNA"/>
</dbReference>
<evidence type="ECO:0000313" key="6">
    <source>
        <dbReference type="Proteomes" id="UP000677054"/>
    </source>
</evidence>
<dbReference type="PANTHER" id="PTHR32046:SF14">
    <property type="match status" value="1"/>
</dbReference>
<evidence type="ECO:0000259" key="4">
    <source>
        <dbReference type="Pfam" id="PF00735"/>
    </source>
</evidence>
<organism evidence="5">
    <name type="scientific">Darwinula stevensoni</name>
    <dbReference type="NCBI Taxonomy" id="69355"/>
    <lineage>
        <taxon>Eukaryota</taxon>
        <taxon>Metazoa</taxon>
        <taxon>Ecdysozoa</taxon>
        <taxon>Arthropoda</taxon>
        <taxon>Crustacea</taxon>
        <taxon>Oligostraca</taxon>
        <taxon>Ostracoda</taxon>
        <taxon>Podocopa</taxon>
        <taxon>Podocopida</taxon>
        <taxon>Darwinulocopina</taxon>
        <taxon>Darwinuloidea</taxon>
        <taxon>Darwinulidae</taxon>
        <taxon>Darwinula</taxon>
    </lineage>
</organism>
<evidence type="ECO:0000256" key="1">
    <source>
        <dbReference type="RuleBase" id="RU004560"/>
    </source>
</evidence>
<keyword evidence="1" id="KW-0342">GTP-binding</keyword>
<feature type="coiled-coil region" evidence="2">
    <location>
        <begin position="340"/>
        <end position="374"/>
    </location>
</feature>
<feature type="compositionally biased region" description="Basic residues" evidence="3">
    <location>
        <begin position="18"/>
        <end position="27"/>
    </location>
</feature>
<keyword evidence="1" id="KW-0547">Nucleotide-binding</keyword>
<dbReference type="InterPro" id="IPR030379">
    <property type="entry name" value="G_SEPTIN_dom"/>
</dbReference>
<dbReference type="GO" id="GO:0005525">
    <property type="term" value="F:GTP binding"/>
    <property type="evidence" value="ECO:0007669"/>
    <property type="project" value="UniProtKB-KW"/>
</dbReference>
<feature type="region of interest" description="Disordered" evidence="3">
    <location>
        <begin position="622"/>
        <end position="642"/>
    </location>
</feature>
<feature type="domain" description="Septin-type G" evidence="4">
    <location>
        <begin position="102"/>
        <end position="185"/>
    </location>
</feature>
<keyword evidence="6" id="KW-1185">Reference proteome</keyword>
<dbReference type="InterPro" id="IPR027417">
    <property type="entry name" value="P-loop_NTPase"/>
</dbReference>
<proteinExistence type="inferred from homology"/>
<dbReference type="SUPFAM" id="SSF52540">
    <property type="entry name" value="P-loop containing nucleoside triphosphate hydrolases"/>
    <property type="match status" value="1"/>
</dbReference>
<dbReference type="EMBL" id="CAJPEV010006838">
    <property type="protein sequence ID" value="CAG0904408.1"/>
    <property type="molecule type" value="Genomic_DNA"/>
</dbReference>